<proteinExistence type="predicted"/>
<evidence type="ECO:0000259" key="2">
    <source>
        <dbReference type="Pfam" id="PF13828"/>
    </source>
</evidence>
<dbReference type="EMBL" id="BAAACZ010000003">
    <property type="protein sequence ID" value="GAA0451133.1"/>
    <property type="molecule type" value="Genomic_DNA"/>
</dbReference>
<feature type="domain" description="DUF4190" evidence="2">
    <location>
        <begin position="14"/>
        <end position="80"/>
    </location>
</feature>
<evidence type="ECO:0000313" key="4">
    <source>
        <dbReference type="Proteomes" id="UP001500740"/>
    </source>
</evidence>
<keyword evidence="4" id="KW-1185">Reference proteome</keyword>
<dbReference type="RefSeq" id="WP_343781195.1">
    <property type="nucleotide sequence ID" value="NZ_BAAACZ010000003.1"/>
</dbReference>
<organism evidence="3 4">
    <name type="scientific">Alkalibacillus silvisoli</name>
    <dbReference type="NCBI Taxonomy" id="392823"/>
    <lineage>
        <taxon>Bacteria</taxon>
        <taxon>Bacillati</taxon>
        <taxon>Bacillota</taxon>
        <taxon>Bacilli</taxon>
        <taxon>Bacillales</taxon>
        <taxon>Bacillaceae</taxon>
        <taxon>Alkalibacillus</taxon>
    </lineage>
</organism>
<protein>
    <recommendedName>
        <fullName evidence="2">DUF4190 domain-containing protein</fullName>
    </recommendedName>
</protein>
<feature type="transmembrane region" description="Helical" evidence="1">
    <location>
        <begin position="67"/>
        <end position="88"/>
    </location>
</feature>
<evidence type="ECO:0000256" key="1">
    <source>
        <dbReference type="SAM" id="Phobius"/>
    </source>
</evidence>
<feature type="transmembrane region" description="Helical" evidence="1">
    <location>
        <begin position="12"/>
        <end position="31"/>
    </location>
</feature>
<name>A0ABN0ZKN3_9BACI</name>
<accession>A0ABN0ZKN3</accession>
<gene>
    <name evidence="3" type="ORF">GCM10008935_02040</name>
</gene>
<comment type="caution">
    <text evidence="3">The sequence shown here is derived from an EMBL/GenBank/DDBJ whole genome shotgun (WGS) entry which is preliminary data.</text>
</comment>
<dbReference type="Proteomes" id="UP001500740">
    <property type="component" value="Unassembled WGS sequence"/>
</dbReference>
<keyword evidence="1" id="KW-0812">Transmembrane</keyword>
<evidence type="ECO:0000313" key="3">
    <source>
        <dbReference type="EMBL" id="GAA0451133.1"/>
    </source>
</evidence>
<feature type="transmembrane region" description="Helical" evidence="1">
    <location>
        <begin position="37"/>
        <end position="55"/>
    </location>
</feature>
<keyword evidence="1" id="KW-1133">Transmembrane helix</keyword>
<dbReference type="InterPro" id="IPR025241">
    <property type="entry name" value="DUF4190"/>
</dbReference>
<sequence length="90" mass="9302">MLDRIQVKQELSSLAIASLVIGVVAIVGLLSFTLIGIALSVIGVIFGVFAIGMIRKSDKSGLGLARAGLICSLVALAVPVSMMAYLMLVN</sequence>
<reference evidence="3 4" key="1">
    <citation type="journal article" date="2019" name="Int. J. Syst. Evol. Microbiol.">
        <title>The Global Catalogue of Microorganisms (GCM) 10K type strain sequencing project: providing services to taxonomists for standard genome sequencing and annotation.</title>
        <authorList>
            <consortium name="The Broad Institute Genomics Platform"/>
            <consortium name="The Broad Institute Genome Sequencing Center for Infectious Disease"/>
            <person name="Wu L."/>
            <person name="Ma J."/>
        </authorList>
    </citation>
    <scope>NUCLEOTIDE SEQUENCE [LARGE SCALE GENOMIC DNA]</scope>
    <source>
        <strain evidence="3 4">JCM 14193</strain>
    </source>
</reference>
<keyword evidence="1" id="KW-0472">Membrane</keyword>
<dbReference type="Pfam" id="PF13828">
    <property type="entry name" value="DUF4190"/>
    <property type="match status" value="1"/>
</dbReference>